<sequence>MSFFSRFVQHSVKGQKNFERARSAEERGEYAKAKEFFELSVDAYDHYLAQQRDKGKQPFPSHLVMAGVGFVRLGRNEDALTVLDECIRRKEIPDAYLHAGYAAAKLGRKDDAIAYWGAYPAWIEQPVIHEALREVLNSLRQDRSSLDDACLVMAQAIHRQDKDNAKLRKGTPDQHTIPANRGY</sequence>
<dbReference type="KEGG" id="pprf:DPRO_1426"/>
<protein>
    <recommendedName>
        <fullName evidence="4">Tetratricopeptide repeat protein</fullName>
    </recommendedName>
</protein>
<evidence type="ECO:0008006" key="4">
    <source>
        <dbReference type="Google" id="ProtNLM"/>
    </source>
</evidence>
<accession>A0A2C8F855</accession>
<gene>
    <name evidence="2" type="ORF">DPRO_1426</name>
</gene>
<dbReference type="SUPFAM" id="SSF48452">
    <property type="entry name" value="TPR-like"/>
    <property type="match status" value="1"/>
</dbReference>
<name>A0A2C8F855_9BACT</name>
<dbReference type="Pfam" id="PF13432">
    <property type="entry name" value="TPR_16"/>
    <property type="match status" value="1"/>
</dbReference>
<proteinExistence type="predicted"/>
<reference evidence="3" key="1">
    <citation type="submission" date="2017-09" db="EMBL/GenBank/DDBJ databases">
        <authorList>
            <person name="Regsiter A."/>
            <person name="William W."/>
        </authorList>
    </citation>
    <scope>NUCLEOTIDE SEQUENCE [LARGE SCALE GENOMIC DNA]</scope>
    <source>
        <strain evidence="3">500-1</strain>
    </source>
</reference>
<dbReference type="InterPro" id="IPR011990">
    <property type="entry name" value="TPR-like_helical_dom_sf"/>
</dbReference>
<feature type="region of interest" description="Disordered" evidence="1">
    <location>
        <begin position="163"/>
        <end position="183"/>
    </location>
</feature>
<evidence type="ECO:0000313" key="2">
    <source>
        <dbReference type="EMBL" id="SOB58320.1"/>
    </source>
</evidence>
<dbReference type="AlphaFoldDB" id="A0A2C8F855"/>
<organism evidence="2 3">
    <name type="scientific">Pseudodesulfovibrio profundus</name>
    <dbReference type="NCBI Taxonomy" id="57320"/>
    <lineage>
        <taxon>Bacteria</taxon>
        <taxon>Pseudomonadati</taxon>
        <taxon>Thermodesulfobacteriota</taxon>
        <taxon>Desulfovibrionia</taxon>
        <taxon>Desulfovibrionales</taxon>
        <taxon>Desulfovibrionaceae</taxon>
    </lineage>
</organism>
<dbReference type="Gene3D" id="1.25.40.10">
    <property type="entry name" value="Tetratricopeptide repeat domain"/>
    <property type="match status" value="1"/>
</dbReference>
<dbReference type="EMBL" id="LT907975">
    <property type="protein sequence ID" value="SOB58320.1"/>
    <property type="molecule type" value="Genomic_DNA"/>
</dbReference>
<feature type="compositionally biased region" description="Basic and acidic residues" evidence="1">
    <location>
        <begin position="163"/>
        <end position="172"/>
    </location>
</feature>
<evidence type="ECO:0000313" key="3">
    <source>
        <dbReference type="Proteomes" id="UP000219215"/>
    </source>
</evidence>
<evidence type="ECO:0000256" key="1">
    <source>
        <dbReference type="SAM" id="MobiDB-lite"/>
    </source>
</evidence>
<keyword evidence="3" id="KW-1185">Reference proteome</keyword>
<dbReference type="Proteomes" id="UP000219215">
    <property type="component" value="Chromosome DPRO"/>
</dbReference>